<feature type="region of interest" description="Disordered" evidence="1">
    <location>
        <begin position="38"/>
        <end position="117"/>
    </location>
</feature>
<protein>
    <submittedName>
        <fullName evidence="2">Uncharacterized protein</fullName>
    </submittedName>
</protein>
<sequence length="117" mass="12839">ACKYHLAASLSYLTGECEGASLVTGGTDTDQGLRARVEATFQRKRVSTRVPTKTGRADPLRTPRTRKAQPRLVQLGSAEERVGYSPPESPVRHEDSPSPHNDQSALLPGPKYPEYKH</sequence>
<dbReference type="EMBL" id="GBRD01011994">
    <property type="protein sequence ID" value="JAG53830.1"/>
    <property type="molecule type" value="Transcribed_RNA"/>
</dbReference>
<feature type="non-terminal residue" evidence="2">
    <location>
        <position position="1"/>
    </location>
</feature>
<dbReference type="AlphaFoldDB" id="A0A0K8SLZ9"/>
<evidence type="ECO:0000256" key="1">
    <source>
        <dbReference type="SAM" id="MobiDB-lite"/>
    </source>
</evidence>
<evidence type="ECO:0000313" key="2">
    <source>
        <dbReference type="EMBL" id="JAG53830.1"/>
    </source>
</evidence>
<organism evidence="2">
    <name type="scientific">Lygus hesperus</name>
    <name type="common">Western plant bug</name>
    <dbReference type="NCBI Taxonomy" id="30085"/>
    <lineage>
        <taxon>Eukaryota</taxon>
        <taxon>Metazoa</taxon>
        <taxon>Ecdysozoa</taxon>
        <taxon>Arthropoda</taxon>
        <taxon>Hexapoda</taxon>
        <taxon>Insecta</taxon>
        <taxon>Pterygota</taxon>
        <taxon>Neoptera</taxon>
        <taxon>Paraneoptera</taxon>
        <taxon>Hemiptera</taxon>
        <taxon>Heteroptera</taxon>
        <taxon>Panheteroptera</taxon>
        <taxon>Cimicomorpha</taxon>
        <taxon>Miridae</taxon>
        <taxon>Mirini</taxon>
        <taxon>Lygus</taxon>
    </lineage>
</organism>
<name>A0A0K8SLZ9_LYGHE</name>
<reference evidence="2" key="1">
    <citation type="submission" date="2014-09" db="EMBL/GenBank/DDBJ databases">
        <authorList>
            <person name="Magalhaes I.L.F."/>
            <person name="Oliveira U."/>
            <person name="Santos F.R."/>
            <person name="Vidigal T.H.D.A."/>
            <person name="Brescovit A.D."/>
            <person name="Santos A.J."/>
        </authorList>
    </citation>
    <scope>NUCLEOTIDE SEQUENCE</scope>
</reference>
<proteinExistence type="predicted"/>
<accession>A0A0K8SLZ9</accession>